<dbReference type="RefSeq" id="WP_146288482.1">
    <property type="nucleotide sequence ID" value="NZ_CP042304.1"/>
</dbReference>
<dbReference type="SUPFAM" id="SSF54427">
    <property type="entry name" value="NTF2-like"/>
    <property type="match status" value="1"/>
</dbReference>
<reference evidence="3 4" key="1">
    <citation type="submission" date="2019-07" db="EMBL/GenBank/DDBJ databases">
        <title>Full genome sequence of Devosia sp. Gsoil 520.</title>
        <authorList>
            <person name="Im W.-T."/>
        </authorList>
    </citation>
    <scope>NUCLEOTIDE SEQUENCE [LARGE SCALE GENOMIC DNA]</scope>
    <source>
        <strain evidence="3 4">Gsoil 520</strain>
    </source>
</reference>
<keyword evidence="4" id="KW-1185">Reference proteome</keyword>
<sequence length="209" mass="22528">MNELSILDYLLIAFSIAVSWRVYTNVHPPAAEADPLAPQPAPSSGASPAVHTPGPDGDTPLAVILKRIATACRYDSIDTFLDGARRAYEMIVGAFAAGNMEPCADLLSPALRESFANTLAERAARGETAETMFIGFRSVTIENAGRDQGYAWIDVRFVAELVSVTRDREGRVISGSPDRVAVTSEVWTFERDLKAGQPGWLLVATDDDA</sequence>
<dbReference type="EMBL" id="CP042304">
    <property type="protein sequence ID" value="QDZ09673.1"/>
    <property type="molecule type" value="Genomic_DNA"/>
</dbReference>
<dbReference type="Proteomes" id="UP000315364">
    <property type="component" value="Chromosome"/>
</dbReference>
<dbReference type="Pfam" id="PF04280">
    <property type="entry name" value="Tim44"/>
    <property type="match status" value="1"/>
</dbReference>
<accession>A0A5B8LNG2</accession>
<dbReference type="KEGG" id="dea:FPZ08_02245"/>
<evidence type="ECO:0000313" key="3">
    <source>
        <dbReference type="EMBL" id="QDZ09673.1"/>
    </source>
</evidence>
<name>A0A5B8LNG2_9HYPH</name>
<dbReference type="OrthoDB" id="9798618at2"/>
<dbReference type="PANTHER" id="PTHR41542">
    <property type="entry name" value="BLL5807 PROTEIN"/>
    <property type="match status" value="1"/>
</dbReference>
<dbReference type="Gene3D" id="3.10.450.240">
    <property type="match status" value="1"/>
</dbReference>
<evidence type="ECO:0000313" key="4">
    <source>
        <dbReference type="Proteomes" id="UP000315364"/>
    </source>
</evidence>
<organism evidence="3 4">
    <name type="scientific">Devosia ginsengisoli</name>
    <dbReference type="NCBI Taxonomy" id="400770"/>
    <lineage>
        <taxon>Bacteria</taxon>
        <taxon>Pseudomonadati</taxon>
        <taxon>Pseudomonadota</taxon>
        <taxon>Alphaproteobacteria</taxon>
        <taxon>Hyphomicrobiales</taxon>
        <taxon>Devosiaceae</taxon>
        <taxon>Devosia</taxon>
    </lineage>
</organism>
<feature type="domain" description="Tim44-like" evidence="2">
    <location>
        <begin position="61"/>
        <end position="207"/>
    </location>
</feature>
<feature type="region of interest" description="Disordered" evidence="1">
    <location>
        <begin position="33"/>
        <end position="56"/>
    </location>
</feature>
<dbReference type="InterPro" id="IPR032710">
    <property type="entry name" value="NTF2-like_dom_sf"/>
</dbReference>
<gene>
    <name evidence="3" type="ORF">FPZ08_02245</name>
</gene>
<proteinExistence type="predicted"/>
<dbReference type="InterPro" id="IPR007379">
    <property type="entry name" value="Tim44-like_dom"/>
</dbReference>
<dbReference type="PANTHER" id="PTHR41542:SF1">
    <property type="entry name" value="BLL5807 PROTEIN"/>
    <property type="match status" value="1"/>
</dbReference>
<dbReference type="NCBIfam" id="NF033779">
    <property type="entry name" value="Tim44_TimA_adap"/>
    <property type="match status" value="1"/>
</dbReference>
<evidence type="ECO:0000259" key="2">
    <source>
        <dbReference type="SMART" id="SM00978"/>
    </source>
</evidence>
<dbReference type="SMART" id="SM00978">
    <property type="entry name" value="Tim44"/>
    <property type="match status" value="1"/>
</dbReference>
<evidence type="ECO:0000256" key="1">
    <source>
        <dbReference type="SAM" id="MobiDB-lite"/>
    </source>
</evidence>
<protein>
    <submittedName>
        <fullName evidence="3">Tim44 domain-containing protein</fullName>
    </submittedName>
</protein>
<dbReference type="AlphaFoldDB" id="A0A5B8LNG2"/>